<dbReference type="InterPro" id="IPR000627">
    <property type="entry name" value="Intradiol_dOase_C"/>
</dbReference>
<protein>
    <recommendedName>
        <fullName evidence="4">Intradiol ring-cleavage dioxygenases domain-containing protein</fullName>
    </recommendedName>
</protein>
<proteinExistence type="inferred from homology"/>
<dbReference type="EMBL" id="CADCTL010000086">
    <property type="protein sequence ID" value="CAA9232484.1"/>
    <property type="molecule type" value="Genomic_DNA"/>
</dbReference>
<dbReference type="PANTHER" id="PTHR33711:SF9">
    <property type="entry name" value="PROTOCATECHUATE 3,4-DIOXYGENASE ALPHA CHAIN"/>
    <property type="match status" value="1"/>
</dbReference>
<evidence type="ECO:0000256" key="3">
    <source>
        <dbReference type="ARBA" id="ARBA00023002"/>
    </source>
</evidence>
<organism evidence="5">
    <name type="scientific">uncultured Acetobacteraceae bacterium</name>
    <dbReference type="NCBI Taxonomy" id="169975"/>
    <lineage>
        <taxon>Bacteria</taxon>
        <taxon>Pseudomonadati</taxon>
        <taxon>Pseudomonadota</taxon>
        <taxon>Alphaproteobacteria</taxon>
        <taxon>Acetobacterales</taxon>
        <taxon>Acetobacteraceae</taxon>
        <taxon>environmental samples</taxon>
    </lineage>
</organism>
<dbReference type="Gene3D" id="2.60.130.10">
    <property type="entry name" value="Aromatic compound dioxygenase"/>
    <property type="match status" value="1"/>
</dbReference>
<comment type="similarity">
    <text evidence="1">Belongs to the intradiol ring-cleavage dioxygenase family.</text>
</comment>
<evidence type="ECO:0000256" key="1">
    <source>
        <dbReference type="ARBA" id="ARBA00007825"/>
    </source>
</evidence>
<dbReference type="PANTHER" id="PTHR33711">
    <property type="entry name" value="DIOXYGENASE, PUTATIVE (AFU_ORTHOLOGUE AFUA_2G02910)-RELATED"/>
    <property type="match status" value="1"/>
</dbReference>
<gene>
    <name evidence="5" type="ORF">AVDCRST_MAG04-1196</name>
</gene>
<dbReference type="GO" id="GO:0018578">
    <property type="term" value="F:protocatechuate 3,4-dioxygenase activity"/>
    <property type="evidence" value="ECO:0007669"/>
    <property type="project" value="InterPro"/>
</dbReference>
<dbReference type="NCBIfam" id="TIGR02423">
    <property type="entry name" value="protocat_alph"/>
    <property type="match status" value="1"/>
</dbReference>
<dbReference type="InterPro" id="IPR015889">
    <property type="entry name" value="Intradiol_dOase_core"/>
</dbReference>
<dbReference type="InterPro" id="IPR050770">
    <property type="entry name" value="Intradiol_RC_Dioxygenase"/>
</dbReference>
<feature type="domain" description="Intradiol ring-cleavage dioxygenases" evidence="4">
    <location>
        <begin position="16"/>
        <end position="192"/>
    </location>
</feature>
<keyword evidence="3" id="KW-0560">Oxidoreductase</keyword>
<dbReference type="AlphaFoldDB" id="A0A6J4HVU4"/>
<name>A0A6J4HVU4_9PROT</name>
<keyword evidence="2" id="KW-0223">Dioxygenase</keyword>
<sequence length="203" mass="22454">MRSNAPLPPTSQQTIGPFFPRTLFSEGDNDLTRVGPDTAPTARGEAILLRGTVTREGGFPCLNTILEAWQADSGGRFNHPLDPERHLADPDFLGWGRAWTDEEGFYEFRTVLPGGYADATGRRAPHVNLTAMGAGLMRRVLTTVFFPDHPDENAADPVLALLPEHLRKRLVARPDGGAEGLRVFRFDMRLRGGPDEETPFFED</sequence>
<dbReference type="Pfam" id="PF00775">
    <property type="entry name" value="Dioxygenase_C"/>
    <property type="match status" value="1"/>
</dbReference>
<evidence type="ECO:0000313" key="5">
    <source>
        <dbReference type="EMBL" id="CAA9232484.1"/>
    </source>
</evidence>
<evidence type="ECO:0000259" key="4">
    <source>
        <dbReference type="Pfam" id="PF00775"/>
    </source>
</evidence>
<dbReference type="InterPro" id="IPR012786">
    <property type="entry name" value="Protocat_dOase_a"/>
</dbReference>
<evidence type="ECO:0000256" key="2">
    <source>
        <dbReference type="ARBA" id="ARBA00022964"/>
    </source>
</evidence>
<reference evidence="5" key="1">
    <citation type="submission" date="2020-02" db="EMBL/GenBank/DDBJ databases">
        <authorList>
            <person name="Meier V. D."/>
        </authorList>
    </citation>
    <scope>NUCLEOTIDE SEQUENCE</scope>
    <source>
        <strain evidence="5">AVDCRST_MAG04</strain>
    </source>
</reference>
<dbReference type="GO" id="GO:0008199">
    <property type="term" value="F:ferric iron binding"/>
    <property type="evidence" value="ECO:0007669"/>
    <property type="project" value="InterPro"/>
</dbReference>
<dbReference type="SUPFAM" id="SSF49482">
    <property type="entry name" value="Aromatic compound dioxygenase"/>
    <property type="match status" value="1"/>
</dbReference>
<accession>A0A6J4HVU4</accession>